<dbReference type="PANTHER" id="PTHR16134:SF119">
    <property type="entry name" value="AT02038P-RELATED"/>
    <property type="match status" value="1"/>
</dbReference>
<protein>
    <recommendedName>
        <fullName evidence="4">F-box domain-containing protein</fullName>
    </recommendedName>
</protein>
<dbReference type="OrthoDB" id="2448743at2759"/>
<gene>
    <name evidence="2" type="ORF">BGZ65_010463</name>
</gene>
<evidence type="ECO:0008006" key="4">
    <source>
        <dbReference type="Google" id="ProtNLM"/>
    </source>
</evidence>
<dbReference type="Proteomes" id="UP000749646">
    <property type="component" value="Unassembled WGS sequence"/>
</dbReference>
<dbReference type="SUPFAM" id="SSF52047">
    <property type="entry name" value="RNI-like"/>
    <property type="match status" value="1"/>
</dbReference>
<comment type="caution">
    <text evidence="2">The sequence shown here is derived from an EMBL/GenBank/DDBJ whole genome shotgun (WGS) entry which is preliminary data.</text>
</comment>
<dbReference type="Gene3D" id="3.80.10.10">
    <property type="entry name" value="Ribonuclease Inhibitor"/>
    <property type="match status" value="1"/>
</dbReference>
<evidence type="ECO:0000256" key="1">
    <source>
        <dbReference type="SAM" id="MobiDB-lite"/>
    </source>
</evidence>
<proteinExistence type="predicted"/>
<reference evidence="2" key="1">
    <citation type="journal article" date="2020" name="Fungal Divers.">
        <title>Resolving the Mortierellaceae phylogeny through synthesis of multi-gene phylogenetics and phylogenomics.</title>
        <authorList>
            <person name="Vandepol N."/>
            <person name="Liber J."/>
            <person name="Desiro A."/>
            <person name="Na H."/>
            <person name="Kennedy M."/>
            <person name="Barry K."/>
            <person name="Grigoriev I.V."/>
            <person name="Miller A.N."/>
            <person name="O'Donnell K."/>
            <person name="Stajich J.E."/>
            <person name="Bonito G."/>
        </authorList>
    </citation>
    <scope>NUCLEOTIDE SEQUENCE</scope>
    <source>
        <strain evidence="2">MES-2147</strain>
    </source>
</reference>
<accession>A0A9P6MAP8</accession>
<dbReference type="PANTHER" id="PTHR16134">
    <property type="entry name" value="F-BOX/TPR REPEAT PROTEIN POF3"/>
    <property type="match status" value="1"/>
</dbReference>
<evidence type="ECO:0000313" key="2">
    <source>
        <dbReference type="EMBL" id="KAF9985587.1"/>
    </source>
</evidence>
<name>A0A9P6MAP8_9FUNG</name>
<evidence type="ECO:0000313" key="3">
    <source>
        <dbReference type="Proteomes" id="UP000749646"/>
    </source>
</evidence>
<dbReference type="InterPro" id="IPR032675">
    <property type="entry name" value="LRR_dom_sf"/>
</dbReference>
<dbReference type="EMBL" id="JAAAHW010003290">
    <property type="protein sequence ID" value="KAF9985587.1"/>
    <property type="molecule type" value="Genomic_DNA"/>
</dbReference>
<feature type="region of interest" description="Disordered" evidence="1">
    <location>
        <begin position="445"/>
        <end position="469"/>
    </location>
</feature>
<keyword evidence="3" id="KW-1185">Reference proteome</keyword>
<dbReference type="AlphaFoldDB" id="A0A9P6MAP8"/>
<sequence>MELPEIKSIVSQFLSLSDLATAARVCRSWNTSFIPALYSVLKWYSRIQQPARKEVISHADHIRHLYLMMIRRNPGLRSIKIRVTSSKSPNILLEAVSACSRLRKLQISLRAVDRTCMELILDAAVRLEHLMISDFGNIQPRSLDKWSCFPIMKKLALEVNSKFPIQLQLEIIRKCPELRALALRAFGGKQFPVSDLCDILQTHCPFIEDLKLHPSSLADMDLSQILESCRKVISLCIVGSTFGEQAFRSLSRHFTYIYELDLRPSHGLTSAMAQQIMISCPNLTIFRGVTLDAHDLLGIVKDETTGEPKIMTQDWICTRIQVLAIFINGMEGKPQDWHRRILEQIAKLKKLRSLNLAPYENPLAHSRDGLNLSLNTGLDKLSSLKQLEELNLFCLRQEMEEQDVRWMLEAWPNLVWMQGMLHPKKRQWRKLGQILQERNVQNHLYSVPDDDSEDDWYSTNAAQEEEVEN</sequence>
<organism evidence="2 3">
    <name type="scientific">Modicella reniformis</name>
    <dbReference type="NCBI Taxonomy" id="1440133"/>
    <lineage>
        <taxon>Eukaryota</taxon>
        <taxon>Fungi</taxon>
        <taxon>Fungi incertae sedis</taxon>
        <taxon>Mucoromycota</taxon>
        <taxon>Mortierellomycotina</taxon>
        <taxon>Mortierellomycetes</taxon>
        <taxon>Mortierellales</taxon>
        <taxon>Mortierellaceae</taxon>
        <taxon>Modicella</taxon>
    </lineage>
</organism>